<proteinExistence type="predicted"/>
<comment type="caution">
    <text evidence="1">The sequence shown here is derived from an EMBL/GenBank/DDBJ whole genome shotgun (WGS) entry which is preliminary data.</text>
</comment>
<sequence>MYATDPTAPPLNIEIEIRRLLDLMPATGRMLTKILSKPGQSSVIDAALPKPWASNRPIAINFDLWSQLTQPEQDLLLLRTTCWVTGVKWLRPNWMQGAVAIGALGTGIELLQGDPIGILIAGGLTALAANQIWRKNYSARTELEADEAALRVAQRRGYDEAGAARALLTAIEHVAQIEGRTTLSFTELVRSQNLRMLSGLSPVSVPETARQD</sequence>
<organism evidence="1">
    <name type="scientific">Oscillatoriales cyanobacterium SpSt-418</name>
    <dbReference type="NCBI Taxonomy" id="2282169"/>
    <lineage>
        <taxon>Bacteria</taxon>
        <taxon>Bacillati</taxon>
        <taxon>Cyanobacteriota</taxon>
        <taxon>Cyanophyceae</taxon>
        <taxon>Oscillatoriophycideae</taxon>
        <taxon>Oscillatoriales</taxon>
    </lineage>
</organism>
<accession>A0A7C3PKL4</accession>
<dbReference type="Pfam" id="PF11780">
    <property type="entry name" value="DUF3318"/>
    <property type="match status" value="1"/>
</dbReference>
<gene>
    <name evidence="1" type="ORF">ENR64_21230</name>
</gene>
<reference evidence="1" key="1">
    <citation type="journal article" date="2020" name="mSystems">
        <title>Genome- and Community-Level Interaction Insights into Carbon Utilization and Element Cycling Functions of Hydrothermarchaeota in Hydrothermal Sediment.</title>
        <authorList>
            <person name="Zhou Z."/>
            <person name="Liu Y."/>
            <person name="Xu W."/>
            <person name="Pan J."/>
            <person name="Luo Z.H."/>
            <person name="Li M."/>
        </authorList>
    </citation>
    <scope>NUCLEOTIDE SEQUENCE [LARGE SCALE GENOMIC DNA]</scope>
    <source>
        <strain evidence="1">SpSt-418</strain>
    </source>
</reference>
<dbReference type="EMBL" id="DSRU01000305">
    <property type="protein sequence ID" value="HFN00217.1"/>
    <property type="molecule type" value="Genomic_DNA"/>
</dbReference>
<evidence type="ECO:0000313" key="1">
    <source>
        <dbReference type="EMBL" id="HFN00217.1"/>
    </source>
</evidence>
<name>A0A7C3PKL4_9CYAN</name>
<protein>
    <submittedName>
        <fullName evidence="1">DUF3318 domain-containing protein</fullName>
    </submittedName>
</protein>
<dbReference type="AlphaFoldDB" id="A0A7C3PKL4"/>
<dbReference type="InterPro" id="IPR021751">
    <property type="entry name" value="DUF3318"/>
</dbReference>